<keyword evidence="7" id="KW-0456">Lyase</keyword>
<name>A0A1Y2KWI4_9PROT</name>
<evidence type="ECO:0000256" key="6">
    <source>
        <dbReference type="ARBA" id="ARBA00023125"/>
    </source>
</evidence>
<evidence type="ECO:0000256" key="8">
    <source>
        <dbReference type="RuleBase" id="RU364100"/>
    </source>
</evidence>
<evidence type="ECO:0000313" key="10">
    <source>
        <dbReference type="EMBL" id="OSQ36548.1"/>
    </source>
</evidence>
<dbReference type="GO" id="GO:0106300">
    <property type="term" value="P:protein-DNA covalent cross-linking repair"/>
    <property type="evidence" value="ECO:0007669"/>
    <property type="project" value="InterPro"/>
</dbReference>
<dbReference type="PANTHER" id="PTHR13604:SF0">
    <property type="entry name" value="ABASIC SITE PROCESSING PROTEIN HMCES"/>
    <property type="match status" value="1"/>
</dbReference>
<dbReference type="GO" id="GO:0006508">
    <property type="term" value="P:proteolysis"/>
    <property type="evidence" value="ECO:0007669"/>
    <property type="project" value="UniProtKB-KW"/>
</dbReference>
<dbReference type="SUPFAM" id="SSF143081">
    <property type="entry name" value="BB1717-like"/>
    <property type="match status" value="1"/>
</dbReference>
<evidence type="ECO:0000256" key="1">
    <source>
        <dbReference type="ARBA" id="ARBA00008136"/>
    </source>
</evidence>
<evidence type="ECO:0000313" key="11">
    <source>
        <dbReference type="Proteomes" id="UP000193391"/>
    </source>
</evidence>
<evidence type="ECO:0000256" key="2">
    <source>
        <dbReference type="ARBA" id="ARBA00022670"/>
    </source>
</evidence>
<feature type="compositionally biased region" description="Polar residues" evidence="9">
    <location>
        <begin position="128"/>
        <end position="141"/>
    </location>
</feature>
<comment type="similarity">
    <text evidence="1 8">Belongs to the SOS response-associated peptidase family.</text>
</comment>
<evidence type="ECO:0000256" key="7">
    <source>
        <dbReference type="ARBA" id="ARBA00023239"/>
    </source>
</evidence>
<keyword evidence="4 8" id="KW-0378">Hydrolase</keyword>
<feature type="region of interest" description="Disordered" evidence="9">
    <location>
        <begin position="36"/>
        <end position="80"/>
    </location>
</feature>
<dbReference type="Proteomes" id="UP000193391">
    <property type="component" value="Unassembled WGS sequence"/>
</dbReference>
<dbReference type="Gene3D" id="3.90.1680.10">
    <property type="entry name" value="SOS response associated peptidase-like"/>
    <property type="match status" value="1"/>
</dbReference>
<dbReference type="GO" id="GO:0003697">
    <property type="term" value="F:single-stranded DNA binding"/>
    <property type="evidence" value="ECO:0007669"/>
    <property type="project" value="InterPro"/>
</dbReference>
<proteinExistence type="inferred from homology"/>
<keyword evidence="11" id="KW-1185">Reference proteome</keyword>
<dbReference type="OrthoDB" id="9782620at2"/>
<evidence type="ECO:0000256" key="4">
    <source>
        <dbReference type="ARBA" id="ARBA00022801"/>
    </source>
</evidence>
<dbReference type="AlphaFoldDB" id="A0A1Y2KWI4"/>
<evidence type="ECO:0000256" key="5">
    <source>
        <dbReference type="ARBA" id="ARBA00023124"/>
    </source>
</evidence>
<reference evidence="10 11" key="1">
    <citation type="submission" date="2014-03" db="EMBL/GenBank/DDBJ databases">
        <title>The draft genome sequence of Thalassospira mesophila JCM 18969.</title>
        <authorList>
            <person name="Lai Q."/>
            <person name="Shao Z."/>
        </authorList>
    </citation>
    <scope>NUCLEOTIDE SEQUENCE [LARGE SCALE GENOMIC DNA]</scope>
    <source>
        <strain evidence="10 11">JCM 18969</strain>
    </source>
</reference>
<keyword evidence="3" id="KW-0227">DNA damage</keyword>
<sequence length="287" mass="32001">MCSRFDLNTDIRAFQARLALDMDDLIHNRAGHFATSKRNDDKMAATGPKSASPPDARNDASQNGRHDGAPQNGEDEYYGEDENSLFNGLAGIKRPTDPVFVVIPAWSLSVRKWGFAMPQRREDAPDTGQRTGNGNGNSNSLRKGPLINARAETLDQKPTFRPLLQRRCLVPATGWFEWRKDGPQRFKNHITLPDHQPFFFAGLENGDEVVIITCAPSPTIAHIHNRMPAIIGPGHIHHWLNPDREFAAVRHMLGPLPDNIVTWHEETPKNSSRSGANCVSTNQFGLF</sequence>
<dbReference type="GO" id="GO:0016829">
    <property type="term" value="F:lyase activity"/>
    <property type="evidence" value="ECO:0007669"/>
    <property type="project" value="UniProtKB-KW"/>
</dbReference>
<organism evidence="10 11">
    <name type="scientific">Thalassospira mesophila</name>
    <dbReference type="NCBI Taxonomy" id="1293891"/>
    <lineage>
        <taxon>Bacteria</taxon>
        <taxon>Pseudomonadati</taxon>
        <taxon>Pseudomonadota</taxon>
        <taxon>Alphaproteobacteria</taxon>
        <taxon>Rhodospirillales</taxon>
        <taxon>Thalassospiraceae</taxon>
        <taxon>Thalassospira</taxon>
    </lineage>
</organism>
<dbReference type="RefSeq" id="WP_085584888.1">
    <property type="nucleotide sequence ID" value="NZ_JFKA01000010.1"/>
</dbReference>
<dbReference type="PANTHER" id="PTHR13604">
    <property type="entry name" value="DC12-RELATED"/>
    <property type="match status" value="1"/>
</dbReference>
<dbReference type="GO" id="GO:0008233">
    <property type="term" value="F:peptidase activity"/>
    <property type="evidence" value="ECO:0007669"/>
    <property type="project" value="UniProtKB-KW"/>
</dbReference>
<keyword evidence="5" id="KW-0190">Covalent protein-DNA linkage</keyword>
<accession>A0A1Y2KWI4</accession>
<keyword evidence="6" id="KW-0238">DNA-binding</keyword>
<dbReference type="InterPro" id="IPR036590">
    <property type="entry name" value="SRAP-like"/>
</dbReference>
<evidence type="ECO:0000256" key="9">
    <source>
        <dbReference type="SAM" id="MobiDB-lite"/>
    </source>
</evidence>
<dbReference type="Pfam" id="PF02586">
    <property type="entry name" value="SRAP"/>
    <property type="match status" value="1"/>
</dbReference>
<protein>
    <recommendedName>
        <fullName evidence="8">Abasic site processing protein</fullName>
        <ecNumber evidence="8">3.4.-.-</ecNumber>
    </recommendedName>
</protein>
<dbReference type="EMBL" id="JFKA01000010">
    <property type="protein sequence ID" value="OSQ36548.1"/>
    <property type="molecule type" value="Genomic_DNA"/>
</dbReference>
<keyword evidence="2 8" id="KW-0645">Protease</keyword>
<dbReference type="EC" id="3.4.-.-" evidence="8"/>
<evidence type="ECO:0000256" key="3">
    <source>
        <dbReference type="ARBA" id="ARBA00022763"/>
    </source>
</evidence>
<feature type="region of interest" description="Disordered" evidence="9">
    <location>
        <begin position="119"/>
        <end position="144"/>
    </location>
</feature>
<gene>
    <name evidence="10" type="ORF">TMES_17305</name>
</gene>
<dbReference type="InterPro" id="IPR003738">
    <property type="entry name" value="SRAP"/>
</dbReference>
<dbReference type="STRING" id="1293891.TMES_17305"/>
<comment type="caution">
    <text evidence="10">The sequence shown here is derived from an EMBL/GenBank/DDBJ whole genome shotgun (WGS) entry which is preliminary data.</text>
</comment>